<dbReference type="SUPFAM" id="SSF88946">
    <property type="entry name" value="Sigma2 domain of RNA polymerase sigma factors"/>
    <property type="match status" value="1"/>
</dbReference>
<dbReference type="PANTHER" id="PTHR43133:SF58">
    <property type="entry name" value="ECF RNA POLYMERASE SIGMA FACTOR SIGD"/>
    <property type="match status" value="1"/>
</dbReference>
<evidence type="ECO:0000256" key="2">
    <source>
        <dbReference type="ARBA" id="ARBA00023015"/>
    </source>
</evidence>
<dbReference type="OrthoDB" id="8589148at2"/>
<feature type="domain" description="RNA polymerase sigma-70 region 2" evidence="7">
    <location>
        <begin position="38"/>
        <end position="102"/>
    </location>
</feature>
<keyword evidence="2" id="KW-0805">Transcription regulation</keyword>
<feature type="region of interest" description="Disordered" evidence="6">
    <location>
        <begin position="390"/>
        <end position="486"/>
    </location>
</feature>
<sequence>MTETRAGEEAADPLAGLIRQLADGPARTSAARRLAPAVRQAVYPLCLRRLGTSEAAEEAVQETWLRLLEHIHRHGAEQLRIDNPAAYVRRVADNACTDAIRAVVRRRREIGVDEPDALTPEPQDDDDITPAYGAGTPGRRAAARFGYRSGELLSQLTALSETERTVLLLRQQGRGYPEIARMLGDEDGVATVRTQGERAVQHLRGRIHVRVWMLEPPEAWTPVSCPRLAELQKTVRDLLLAGRPVPVARYREIGRHLDPDPNAAAGGRSRLCPVCAQERRRNELRYWWLLAALPVLVVRESRPPVRPAGHTTSLPAIRPATVSPPGPRAVARRTNRRRVGTSASLVLFVALFGGVALLRPEDSRGGTTEGAAAPAVPYSASVAPASVVPGAVVRPTPSQPGRPSPDTSTDEEDGRDRRLRPGPDESEPVESEPVKSEPVESEPVKSEPVESEPVGPEPVEPEPVEPEQVEPEPVESEPVPSEPLPRPQFFVDVEVHAERNQTGMMGCTPPFACLPIPEHWWGVEAYVGSTLISQCRGEGDFNCRFGEFAQGTEVRLKAVGSIVGRAVWSGCDRRDPCTVAVDARRTAGVTFGPPIIR</sequence>
<evidence type="ECO:0000313" key="8">
    <source>
        <dbReference type="EMBL" id="PRX15776.1"/>
    </source>
</evidence>
<evidence type="ECO:0000259" key="7">
    <source>
        <dbReference type="Pfam" id="PF04542"/>
    </source>
</evidence>
<dbReference type="InterPro" id="IPR013324">
    <property type="entry name" value="RNA_pol_sigma_r3/r4-like"/>
</dbReference>
<gene>
    <name evidence="8" type="ORF">CLV67_12215</name>
</gene>
<dbReference type="Proteomes" id="UP000239415">
    <property type="component" value="Unassembled WGS sequence"/>
</dbReference>
<comment type="similarity">
    <text evidence="1">Belongs to the sigma-70 factor family. ECF subfamily.</text>
</comment>
<dbReference type="GO" id="GO:0003677">
    <property type="term" value="F:DNA binding"/>
    <property type="evidence" value="ECO:0007669"/>
    <property type="project" value="UniProtKB-KW"/>
</dbReference>
<feature type="compositionally biased region" description="Basic and acidic residues" evidence="6">
    <location>
        <begin position="414"/>
        <end position="423"/>
    </location>
</feature>
<protein>
    <submittedName>
        <fullName evidence="8">RNA polymerase sigma factor (Sigma-70 family)</fullName>
    </submittedName>
</protein>
<dbReference type="GO" id="GO:0016987">
    <property type="term" value="F:sigma factor activity"/>
    <property type="evidence" value="ECO:0007669"/>
    <property type="project" value="UniProtKB-KW"/>
</dbReference>
<keyword evidence="9" id="KW-1185">Reference proteome</keyword>
<feature type="region of interest" description="Disordered" evidence="6">
    <location>
        <begin position="306"/>
        <end position="334"/>
    </location>
</feature>
<dbReference type="NCBIfam" id="TIGR02937">
    <property type="entry name" value="sigma70-ECF"/>
    <property type="match status" value="1"/>
</dbReference>
<dbReference type="InterPro" id="IPR039425">
    <property type="entry name" value="RNA_pol_sigma-70-like"/>
</dbReference>
<keyword evidence="4" id="KW-0238">DNA-binding</keyword>
<feature type="compositionally biased region" description="Basic and acidic residues" evidence="6">
    <location>
        <begin position="432"/>
        <end position="448"/>
    </location>
</feature>
<organism evidence="8 9">
    <name type="scientific">Actinoplanes italicus</name>
    <dbReference type="NCBI Taxonomy" id="113567"/>
    <lineage>
        <taxon>Bacteria</taxon>
        <taxon>Bacillati</taxon>
        <taxon>Actinomycetota</taxon>
        <taxon>Actinomycetes</taxon>
        <taxon>Micromonosporales</taxon>
        <taxon>Micromonosporaceae</taxon>
        <taxon>Actinoplanes</taxon>
    </lineage>
</organism>
<dbReference type="Pfam" id="PF04542">
    <property type="entry name" value="Sigma70_r2"/>
    <property type="match status" value="1"/>
</dbReference>
<reference evidence="8 9" key="1">
    <citation type="submission" date="2018-03" db="EMBL/GenBank/DDBJ databases">
        <title>Genomic Encyclopedia of Archaeal and Bacterial Type Strains, Phase II (KMG-II): from individual species to whole genera.</title>
        <authorList>
            <person name="Goeker M."/>
        </authorList>
    </citation>
    <scope>NUCLEOTIDE SEQUENCE [LARGE SCALE GENOMIC DNA]</scope>
    <source>
        <strain evidence="8 9">DSM 43146</strain>
    </source>
</reference>
<comment type="caution">
    <text evidence="8">The sequence shown here is derived from an EMBL/GenBank/DDBJ whole genome shotgun (WGS) entry which is preliminary data.</text>
</comment>
<proteinExistence type="inferred from homology"/>
<dbReference type="InterPro" id="IPR013325">
    <property type="entry name" value="RNA_pol_sigma_r2"/>
</dbReference>
<dbReference type="AlphaFoldDB" id="A0A2T0JZ36"/>
<dbReference type="GO" id="GO:0006352">
    <property type="term" value="P:DNA-templated transcription initiation"/>
    <property type="evidence" value="ECO:0007669"/>
    <property type="project" value="InterPro"/>
</dbReference>
<evidence type="ECO:0000256" key="5">
    <source>
        <dbReference type="ARBA" id="ARBA00023163"/>
    </source>
</evidence>
<evidence type="ECO:0000256" key="6">
    <source>
        <dbReference type="SAM" id="MobiDB-lite"/>
    </source>
</evidence>
<feature type="region of interest" description="Disordered" evidence="6">
    <location>
        <begin position="113"/>
        <end position="134"/>
    </location>
</feature>
<keyword evidence="3" id="KW-0731">Sigma factor</keyword>
<dbReference type="InterPro" id="IPR014284">
    <property type="entry name" value="RNA_pol_sigma-70_dom"/>
</dbReference>
<keyword evidence="5" id="KW-0804">Transcription</keyword>
<evidence type="ECO:0000256" key="1">
    <source>
        <dbReference type="ARBA" id="ARBA00010641"/>
    </source>
</evidence>
<evidence type="ECO:0000313" key="9">
    <source>
        <dbReference type="Proteomes" id="UP000239415"/>
    </source>
</evidence>
<evidence type="ECO:0000256" key="3">
    <source>
        <dbReference type="ARBA" id="ARBA00023082"/>
    </source>
</evidence>
<dbReference type="Gene3D" id="1.10.10.10">
    <property type="entry name" value="Winged helix-like DNA-binding domain superfamily/Winged helix DNA-binding domain"/>
    <property type="match status" value="1"/>
</dbReference>
<dbReference type="InterPro" id="IPR007627">
    <property type="entry name" value="RNA_pol_sigma70_r2"/>
</dbReference>
<dbReference type="EMBL" id="PVMZ01000022">
    <property type="protein sequence ID" value="PRX15776.1"/>
    <property type="molecule type" value="Genomic_DNA"/>
</dbReference>
<dbReference type="Gene3D" id="1.10.1740.10">
    <property type="match status" value="1"/>
</dbReference>
<name>A0A2T0JZ36_9ACTN</name>
<accession>A0A2T0JZ36</accession>
<dbReference type="InterPro" id="IPR036388">
    <property type="entry name" value="WH-like_DNA-bd_sf"/>
</dbReference>
<evidence type="ECO:0000256" key="4">
    <source>
        <dbReference type="ARBA" id="ARBA00023125"/>
    </source>
</evidence>
<dbReference type="RefSeq" id="WP_106327959.1">
    <property type="nucleotide sequence ID" value="NZ_BOMO01000022.1"/>
</dbReference>
<feature type="compositionally biased region" description="Acidic residues" evidence="6">
    <location>
        <begin position="459"/>
        <end position="475"/>
    </location>
</feature>
<dbReference type="PANTHER" id="PTHR43133">
    <property type="entry name" value="RNA POLYMERASE ECF-TYPE SIGMA FACTO"/>
    <property type="match status" value="1"/>
</dbReference>
<dbReference type="SUPFAM" id="SSF88659">
    <property type="entry name" value="Sigma3 and sigma4 domains of RNA polymerase sigma factors"/>
    <property type="match status" value="1"/>
</dbReference>
<feature type="compositionally biased region" description="Acidic residues" evidence="6">
    <location>
        <begin position="113"/>
        <end position="128"/>
    </location>
</feature>